<dbReference type="AlphaFoldDB" id="A0A857JAP0"/>
<dbReference type="Proteomes" id="UP000464787">
    <property type="component" value="Chromosome"/>
</dbReference>
<organism evidence="2 3">
    <name type="scientific">Xylophilus rhododendri</name>
    <dbReference type="NCBI Taxonomy" id="2697032"/>
    <lineage>
        <taxon>Bacteria</taxon>
        <taxon>Pseudomonadati</taxon>
        <taxon>Pseudomonadota</taxon>
        <taxon>Betaproteobacteria</taxon>
        <taxon>Burkholderiales</taxon>
        <taxon>Xylophilus</taxon>
    </lineage>
</organism>
<dbReference type="PANTHER" id="PTHR36152">
    <property type="entry name" value="CYTOPLASMIC PROTEIN-RELATED"/>
    <property type="match status" value="1"/>
</dbReference>
<evidence type="ECO:0000313" key="3">
    <source>
        <dbReference type="Proteomes" id="UP000464787"/>
    </source>
</evidence>
<dbReference type="RefSeq" id="WP_160554796.1">
    <property type="nucleotide sequence ID" value="NZ_CP047650.1"/>
</dbReference>
<proteinExistence type="predicted"/>
<accession>A0A857JAP0</accession>
<dbReference type="SUPFAM" id="SSF141452">
    <property type="entry name" value="Hcp1-like"/>
    <property type="match status" value="1"/>
</dbReference>
<dbReference type="KEGG" id="xyk:GT347_25150"/>
<dbReference type="InterPro" id="IPR053165">
    <property type="entry name" value="HSI-I_assembly_Hcp1"/>
</dbReference>
<evidence type="ECO:0008006" key="4">
    <source>
        <dbReference type="Google" id="ProtNLM"/>
    </source>
</evidence>
<feature type="region of interest" description="Disordered" evidence="1">
    <location>
        <begin position="1"/>
        <end position="26"/>
    </location>
</feature>
<dbReference type="InterPro" id="IPR036624">
    <property type="entry name" value="Hcp1-lik_sf"/>
</dbReference>
<dbReference type="Gene3D" id="2.30.110.20">
    <property type="entry name" value="Hcp1-like"/>
    <property type="match status" value="1"/>
</dbReference>
<evidence type="ECO:0000313" key="2">
    <source>
        <dbReference type="EMBL" id="QHJ00987.1"/>
    </source>
</evidence>
<reference evidence="2 3" key="1">
    <citation type="submission" date="2020-01" db="EMBL/GenBank/DDBJ databases">
        <title>Genome sequencing of strain KACC 21265.</title>
        <authorList>
            <person name="Heo J."/>
            <person name="Kim S.-J."/>
            <person name="Kim J.-S."/>
            <person name="Hong S.-B."/>
            <person name="Kwon S.-W."/>
        </authorList>
    </citation>
    <scope>NUCLEOTIDE SEQUENCE [LARGE SCALE GENOMIC DNA]</scope>
    <source>
        <strain evidence="2 3">KACC 21265</strain>
    </source>
</reference>
<name>A0A857JAP0_9BURK</name>
<gene>
    <name evidence="2" type="ORF">GT347_25150</name>
</gene>
<feature type="compositionally biased region" description="Basic and acidic residues" evidence="1">
    <location>
        <begin position="13"/>
        <end position="26"/>
    </location>
</feature>
<protein>
    <recommendedName>
        <fullName evidence="4">Type VI secretion system secreted protein Hcp</fullName>
    </recommendedName>
</protein>
<dbReference type="PANTHER" id="PTHR36152:SF1">
    <property type="entry name" value="UBIQUITIN-LIKE DOMAIN-CONTAINING PROTEIN"/>
    <property type="match status" value="1"/>
</dbReference>
<keyword evidence="3" id="KW-1185">Reference proteome</keyword>
<dbReference type="InterPro" id="IPR008514">
    <property type="entry name" value="T6SS_Hcp"/>
</dbReference>
<dbReference type="EMBL" id="CP047650">
    <property type="protein sequence ID" value="QHJ00987.1"/>
    <property type="molecule type" value="Genomic_DNA"/>
</dbReference>
<dbReference type="Pfam" id="PF05638">
    <property type="entry name" value="T6SS_HCP"/>
    <property type="match status" value="1"/>
</dbReference>
<evidence type="ECO:0000256" key="1">
    <source>
        <dbReference type="SAM" id="MobiDB-lite"/>
    </source>
</evidence>
<sequence>MPGNSFINFGKADVPKGESMQKGHHGDDGWIEISDWGWDIEAEHSVTKGTGAAVGKATPGVLNITHYFDMSSSAILSKIVAGKHFPVITIEMLKATGADKGPETYFQVKVTEAFVTKVSTKGAEDGSLNQDVEFVFKEIFVGYKPQKNDGSLDTTLGFEWSVKENKIGSAIADKLK</sequence>